<dbReference type="PANTHER" id="PTHR31605:SF0">
    <property type="entry name" value="GLYCEROL-3-PHOSPHATE O-ACYLTRANSFERASE 1"/>
    <property type="match status" value="1"/>
</dbReference>
<accession>M7N746</accession>
<dbReference type="RefSeq" id="WP_009195186.1">
    <property type="nucleotide sequence ID" value="NZ_AODQ01000036.1"/>
</dbReference>
<evidence type="ECO:0000313" key="3">
    <source>
        <dbReference type="EMBL" id="EMR03061.1"/>
    </source>
</evidence>
<dbReference type="GO" id="GO:0016287">
    <property type="term" value="F:glycerone-phosphate O-acyltransferase activity"/>
    <property type="evidence" value="ECO:0007669"/>
    <property type="project" value="TreeGrafter"/>
</dbReference>
<keyword evidence="4" id="KW-1185">Reference proteome</keyword>
<feature type="domain" description="Phospholipid/glycerol acyltransferase" evidence="2">
    <location>
        <begin position="35"/>
        <end position="164"/>
    </location>
</feature>
<proteinExistence type="predicted"/>
<sequence length="283" mass="31755">MLYTLLKSLLRAAVWVFYKEIQVQGRELLPQKGPLLLAVNHPNTFMDPIVVALLLRQRTGFLANGGIFANAFLKWIFARLHLIPVYRPQDVKVGEPIDNSKTFQKSADYLLKGGTIMIFPEGSSVNEMKLRKLKTGTARIALETAARQHFTSGLLISPVSLTYSDPTRFHSRLYIGVGEPLAVDPYAAAYAADPVAAVQALTEQLRMRLQQNMLELDTREEELLHRRISRLYREQLMQEGEPTGGEAPFGFSNRWPGPLPTIGSSCRKPMHASGRRPTAILSW</sequence>
<dbReference type="STRING" id="1279009.ADICEAN_01790"/>
<dbReference type="Proteomes" id="UP000011910">
    <property type="component" value="Unassembled WGS sequence"/>
</dbReference>
<evidence type="ECO:0000259" key="2">
    <source>
        <dbReference type="SMART" id="SM00563"/>
    </source>
</evidence>
<dbReference type="PANTHER" id="PTHR31605">
    <property type="entry name" value="GLYCEROL-3-PHOSPHATE O-ACYLTRANSFERASE 1"/>
    <property type="match status" value="1"/>
</dbReference>
<evidence type="ECO:0000313" key="4">
    <source>
        <dbReference type="Proteomes" id="UP000011910"/>
    </source>
</evidence>
<dbReference type="SMART" id="SM00563">
    <property type="entry name" value="PlsC"/>
    <property type="match status" value="1"/>
</dbReference>
<name>M7N746_9BACT</name>
<dbReference type="AlphaFoldDB" id="M7N746"/>
<dbReference type="GO" id="GO:0004366">
    <property type="term" value="F:glycerol-3-phosphate O-acyltransferase activity"/>
    <property type="evidence" value="ECO:0007669"/>
    <property type="project" value="TreeGrafter"/>
</dbReference>
<protein>
    <submittedName>
        <fullName evidence="3">2-acyl-glycerophospho-ethanolamine acyltransferase</fullName>
    </submittedName>
</protein>
<gene>
    <name evidence="3" type="ORF">ADICEAN_01790</name>
</gene>
<reference evidence="3 4" key="1">
    <citation type="journal article" date="2013" name="Genome Announc.">
        <title>Draft Genome Sequence of Cesiribacter andamanensis Strain AMV16T, Isolated from a Soil Sample from a Mud Volcano in the Andaman Islands, India.</title>
        <authorList>
            <person name="Shivaji S."/>
            <person name="Ara S."/>
            <person name="Begum Z."/>
            <person name="Srinivas T.N."/>
            <person name="Singh A."/>
            <person name="Kumar Pinnaka A."/>
        </authorList>
    </citation>
    <scope>NUCLEOTIDE SEQUENCE [LARGE SCALE GENOMIC DNA]</scope>
    <source>
        <strain evidence="3 4">AMV16</strain>
    </source>
</reference>
<keyword evidence="3" id="KW-0012">Acyltransferase</keyword>
<organism evidence="3 4">
    <name type="scientific">Cesiribacter andamanensis AMV16</name>
    <dbReference type="NCBI Taxonomy" id="1279009"/>
    <lineage>
        <taxon>Bacteria</taxon>
        <taxon>Pseudomonadati</taxon>
        <taxon>Bacteroidota</taxon>
        <taxon>Cytophagia</taxon>
        <taxon>Cytophagales</taxon>
        <taxon>Cesiribacteraceae</taxon>
        <taxon>Cesiribacter</taxon>
    </lineage>
</organism>
<dbReference type="SUPFAM" id="SSF69593">
    <property type="entry name" value="Glycerol-3-phosphate (1)-acyltransferase"/>
    <property type="match status" value="1"/>
</dbReference>
<keyword evidence="3" id="KW-0808">Transferase</keyword>
<feature type="region of interest" description="Disordered" evidence="1">
    <location>
        <begin position="263"/>
        <end position="283"/>
    </location>
</feature>
<dbReference type="InterPro" id="IPR052744">
    <property type="entry name" value="GPAT/DAPAT"/>
</dbReference>
<dbReference type="InterPro" id="IPR002123">
    <property type="entry name" value="Plipid/glycerol_acylTrfase"/>
</dbReference>
<dbReference type="Pfam" id="PF01553">
    <property type="entry name" value="Acyltransferase"/>
    <property type="match status" value="1"/>
</dbReference>
<dbReference type="EMBL" id="AODQ01000036">
    <property type="protein sequence ID" value="EMR03061.1"/>
    <property type="molecule type" value="Genomic_DNA"/>
</dbReference>
<dbReference type="OrthoDB" id="9806008at2"/>
<dbReference type="GO" id="GO:0008654">
    <property type="term" value="P:phospholipid biosynthetic process"/>
    <property type="evidence" value="ECO:0007669"/>
    <property type="project" value="TreeGrafter"/>
</dbReference>
<comment type="caution">
    <text evidence="3">The sequence shown here is derived from an EMBL/GenBank/DDBJ whole genome shotgun (WGS) entry which is preliminary data.</text>
</comment>
<dbReference type="eggNOG" id="COG0204">
    <property type="taxonomic scope" value="Bacteria"/>
</dbReference>
<evidence type="ECO:0000256" key="1">
    <source>
        <dbReference type="SAM" id="MobiDB-lite"/>
    </source>
</evidence>